<feature type="compositionally biased region" description="Basic and acidic residues" evidence="1">
    <location>
        <begin position="272"/>
        <end position="282"/>
    </location>
</feature>
<feature type="compositionally biased region" description="Basic and acidic residues" evidence="1">
    <location>
        <begin position="103"/>
        <end position="114"/>
    </location>
</feature>
<dbReference type="EMBL" id="GL732848">
    <property type="protein sequence ID" value="EFX64303.1"/>
    <property type="molecule type" value="Genomic_DNA"/>
</dbReference>
<dbReference type="SMART" id="SM00239">
    <property type="entry name" value="C2"/>
    <property type="match status" value="1"/>
</dbReference>
<reference evidence="3 4" key="1">
    <citation type="journal article" date="2011" name="Science">
        <title>The ecoresponsive genome of Daphnia pulex.</title>
        <authorList>
            <person name="Colbourne J.K."/>
            <person name="Pfrender M.E."/>
            <person name="Gilbert D."/>
            <person name="Thomas W.K."/>
            <person name="Tucker A."/>
            <person name="Oakley T.H."/>
            <person name="Tokishita S."/>
            <person name="Aerts A."/>
            <person name="Arnold G.J."/>
            <person name="Basu M.K."/>
            <person name="Bauer D.J."/>
            <person name="Caceres C.E."/>
            <person name="Carmel L."/>
            <person name="Casola C."/>
            <person name="Choi J.H."/>
            <person name="Detter J.C."/>
            <person name="Dong Q."/>
            <person name="Dusheyko S."/>
            <person name="Eads B.D."/>
            <person name="Frohlich T."/>
            <person name="Geiler-Samerotte K.A."/>
            <person name="Gerlach D."/>
            <person name="Hatcher P."/>
            <person name="Jogdeo S."/>
            <person name="Krijgsveld J."/>
            <person name="Kriventseva E.V."/>
            <person name="Kultz D."/>
            <person name="Laforsch C."/>
            <person name="Lindquist E."/>
            <person name="Lopez J."/>
            <person name="Manak J.R."/>
            <person name="Muller J."/>
            <person name="Pangilinan J."/>
            <person name="Patwardhan R.P."/>
            <person name="Pitluck S."/>
            <person name="Pritham E.J."/>
            <person name="Rechtsteiner A."/>
            <person name="Rho M."/>
            <person name="Rogozin I.B."/>
            <person name="Sakarya O."/>
            <person name="Salamov A."/>
            <person name="Schaack S."/>
            <person name="Shapiro H."/>
            <person name="Shiga Y."/>
            <person name="Skalitzky C."/>
            <person name="Smith Z."/>
            <person name="Souvorov A."/>
            <person name="Sung W."/>
            <person name="Tang Z."/>
            <person name="Tsuchiya D."/>
            <person name="Tu H."/>
            <person name="Vos H."/>
            <person name="Wang M."/>
            <person name="Wolf Y.I."/>
            <person name="Yamagata H."/>
            <person name="Yamada T."/>
            <person name="Ye Y."/>
            <person name="Shaw J.R."/>
            <person name="Andrews J."/>
            <person name="Crease T.J."/>
            <person name="Tang H."/>
            <person name="Lucas S.M."/>
            <person name="Robertson H.M."/>
            <person name="Bork P."/>
            <person name="Koonin E.V."/>
            <person name="Zdobnov E.M."/>
            <person name="Grigoriev I.V."/>
            <person name="Lynch M."/>
            <person name="Boore J.L."/>
        </authorList>
    </citation>
    <scope>NUCLEOTIDE SEQUENCE [LARGE SCALE GENOMIC DNA]</scope>
</reference>
<feature type="non-terminal residue" evidence="3">
    <location>
        <position position="634"/>
    </location>
</feature>
<proteinExistence type="predicted"/>
<dbReference type="AlphaFoldDB" id="E9HVD4"/>
<dbReference type="KEGG" id="dpx:DAPPUDRAFT_334348"/>
<feature type="compositionally biased region" description="Basic and acidic residues" evidence="1">
    <location>
        <begin position="218"/>
        <end position="229"/>
    </location>
</feature>
<dbReference type="STRING" id="6669.E9HVD4"/>
<feature type="domain" description="C2" evidence="2">
    <location>
        <begin position="419"/>
        <end position="544"/>
    </location>
</feature>
<evidence type="ECO:0000256" key="1">
    <source>
        <dbReference type="SAM" id="MobiDB-lite"/>
    </source>
</evidence>
<dbReference type="SUPFAM" id="SSF49562">
    <property type="entry name" value="C2 domain (Calcium/lipid-binding domain, CaLB)"/>
    <property type="match status" value="1"/>
</dbReference>
<dbReference type="InParanoid" id="E9HVD4"/>
<keyword evidence="4" id="KW-1185">Reference proteome</keyword>
<feature type="compositionally biased region" description="Basic and acidic residues" evidence="1">
    <location>
        <begin position="158"/>
        <end position="168"/>
    </location>
</feature>
<dbReference type="PROSITE" id="PS50004">
    <property type="entry name" value="C2"/>
    <property type="match status" value="1"/>
</dbReference>
<dbReference type="InterPro" id="IPR035892">
    <property type="entry name" value="C2_domain_sf"/>
</dbReference>
<sequence length="634" mass="71813">MYSQMFYIALALLFAISQLGIPKVLFLIGCLRWGEFWTEIITSYLPRSLNPELLKDHQPQEAILTIGSLPDDDLTAKDKNLIAPESVSEPEDIIPAEVTPFKEQLENDEKKPENVTETGNVPNEEPDEETKSKNKVVAPESVSEPKDIIPVELSPFKEQLETNEKKPEILYPENIAKTGNVPNEEPDEETKSKKKLVAPEPVSEPEDIIPAEVSPFKEQLETDEKKPENIAKTGNVPNEEPDEETKAKKKVVAPESVSEPKDFMVELSPFKEQLETNEKKPEILYPENIAETGNVHKEEPDEETKSKKKLVAPEPVSEDIIPAEVSPFKEQLENDEKKPENIAETGNVSNEEPVEETKSTDEAVIRRQFHLLTEGEIADEATALIKLMVPDEQEEDRSLFMPENSEMTNKEMYNVILNTEDLLTGNVDPIEVDINKPKQIKIKVLRGVDFPEAKDSDQYYISMRVKEWHDGKWNHQKKIKSKMIRGSNPEWNQEFTIDTQNPEGCLLTIKVKKSSKLGLKKSTVGFLTLFVSSLYYYGLTDELLLFGEDCNLVGQVGNEACLKVEMKVADLPEVVIRTAEEKRAREGGADILISDVPKPNVPKPDVPKPASLTRKMDEFLVKYEILHPKNRLRR</sequence>
<dbReference type="Pfam" id="PF00168">
    <property type="entry name" value="C2"/>
    <property type="match status" value="1"/>
</dbReference>
<feature type="region of interest" description="Disordered" evidence="1">
    <location>
        <begin position="330"/>
        <end position="361"/>
    </location>
</feature>
<dbReference type="PhylomeDB" id="E9HVD4"/>
<evidence type="ECO:0000259" key="2">
    <source>
        <dbReference type="PROSITE" id="PS50004"/>
    </source>
</evidence>
<gene>
    <name evidence="3" type="ORF">DAPPUDRAFT_334348</name>
</gene>
<dbReference type="Proteomes" id="UP000000305">
    <property type="component" value="Unassembled WGS sequence"/>
</dbReference>
<organism evidence="3 4">
    <name type="scientific">Daphnia pulex</name>
    <name type="common">Water flea</name>
    <dbReference type="NCBI Taxonomy" id="6669"/>
    <lineage>
        <taxon>Eukaryota</taxon>
        <taxon>Metazoa</taxon>
        <taxon>Ecdysozoa</taxon>
        <taxon>Arthropoda</taxon>
        <taxon>Crustacea</taxon>
        <taxon>Branchiopoda</taxon>
        <taxon>Diplostraca</taxon>
        <taxon>Cladocera</taxon>
        <taxon>Anomopoda</taxon>
        <taxon>Daphniidae</taxon>
        <taxon>Daphnia</taxon>
    </lineage>
</organism>
<dbReference type="InterPro" id="IPR000008">
    <property type="entry name" value="C2_dom"/>
</dbReference>
<feature type="region of interest" description="Disordered" evidence="1">
    <location>
        <begin position="99"/>
        <end position="314"/>
    </location>
</feature>
<name>E9HVD4_DAPPU</name>
<evidence type="ECO:0000313" key="4">
    <source>
        <dbReference type="Proteomes" id="UP000000305"/>
    </source>
</evidence>
<feature type="compositionally biased region" description="Basic and acidic residues" evidence="1">
    <location>
        <begin position="294"/>
        <end position="305"/>
    </location>
</feature>
<feature type="compositionally biased region" description="Basic and acidic residues" evidence="1">
    <location>
        <begin position="330"/>
        <end position="341"/>
    </location>
</feature>
<dbReference type="Gene3D" id="2.60.40.150">
    <property type="entry name" value="C2 domain"/>
    <property type="match status" value="1"/>
</dbReference>
<evidence type="ECO:0000313" key="3">
    <source>
        <dbReference type="EMBL" id="EFX64303.1"/>
    </source>
</evidence>
<accession>E9HVD4</accession>
<protein>
    <recommendedName>
        <fullName evidence="2">C2 domain-containing protein</fullName>
    </recommendedName>
</protein>
<dbReference type="HOGENOM" id="CLU_032348_0_0_1"/>